<gene>
    <name evidence="2" type="ORF">HPB52_022854</name>
</gene>
<proteinExistence type="predicted"/>
<reference evidence="2" key="1">
    <citation type="journal article" date="2020" name="Cell">
        <title>Large-Scale Comparative Analyses of Tick Genomes Elucidate Their Genetic Diversity and Vector Capacities.</title>
        <authorList>
            <consortium name="Tick Genome and Microbiome Consortium (TIGMIC)"/>
            <person name="Jia N."/>
            <person name="Wang J."/>
            <person name="Shi W."/>
            <person name="Du L."/>
            <person name="Sun Y."/>
            <person name="Zhan W."/>
            <person name="Jiang J.F."/>
            <person name="Wang Q."/>
            <person name="Zhang B."/>
            <person name="Ji P."/>
            <person name="Bell-Sakyi L."/>
            <person name="Cui X.M."/>
            <person name="Yuan T.T."/>
            <person name="Jiang B.G."/>
            <person name="Yang W.F."/>
            <person name="Lam T.T."/>
            <person name="Chang Q.C."/>
            <person name="Ding S.J."/>
            <person name="Wang X.J."/>
            <person name="Zhu J.G."/>
            <person name="Ruan X.D."/>
            <person name="Zhao L."/>
            <person name="Wei J.T."/>
            <person name="Ye R.Z."/>
            <person name="Que T.C."/>
            <person name="Du C.H."/>
            <person name="Zhou Y.H."/>
            <person name="Cheng J.X."/>
            <person name="Dai P.F."/>
            <person name="Guo W.B."/>
            <person name="Han X.H."/>
            <person name="Huang E.J."/>
            <person name="Li L.F."/>
            <person name="Wei W."/>
            <person name="Gao Y.C."/>
            <person name="Liu J.Z."/>
            <person name="Shao H.Z."/>
            <person name="Wang X."/>
            <person name="Wang C.C."/>
            <person name="Yang T.C."/>
            <person name="Huo Q.B."/>
            <person name="Li W."/>
            <person name="Chen H.Y."/>
            <person name="Chen S.E."/>
            <person name="Zhou L.G."/>
            <person name="Ni X.B."/>
            <person name="Tian J.H."/>
            <person name="Sheng Y."/>
            <person name="Liu T."/>
            <person name="Pan Y.S."/>
            <person name="Xia L.Y."/>
            <person name="Li J."/>
            <person name="Zhao F."/>
            <person name="Cao W.C."/>
        </authorList>
    </citation>
    <scope>NUCLEOTIDE SEQUENCE</scope>
    <source>
        <strain evidence="2">Rsan-2018</strain>
    </source>
</reference>
<feature type="domain" description="Transposase Tc1-like" evidence="1">
    <location>
        <begin position="13"/>
        <end position="78"/>
    </location>
</feature>
<protein>
    <recommendedName>
        <fullName evidence="1">Transposase Tc1-like domain-containing protein</fullName>
    </recommendedName>
</protein>
<sequence>MERSGRPRATTEDRLITAAIVADPFQSAEDIRAALSLTVSSETVRRRLSELGLQSFVAAQKPCLSDSQLQERIMFATAMKDWTTEKWGDVIFSDESTFSTRWDQRKRVWRPLNCSVWGAISKDGLGPLVRLEGPFTASRYCDVITRHLVPYALDGPFSDGCYFFQHDRSPIHKAPNRGRTADTLWQAIAQEWESLRGRPEITESLYESMPTRINKQNLGAGDQIPAATVT</sequence>
<dbReference type="Proteomes" id="UP000821837">
    <property type="component" value="Chromosome 1"/>
</dbReference>
<dbReference type="GO" id="GO:0003677">
    <property type="term" value="F:DNA binding"/>
    <property type="evidence" value="ECO:0007669"/>
    <property type="project" value="InterPro"/>
</dbReference>
<dbReference type="Gene3D" id="3.30.420.10">
    <property type="entry name" value="Ribonuclease H-like superfamily/Ribonuclease H"/>
    <property type="match status" value="1"/>
</dbReference>
<comment type="caution">
    <text evidence="2">The sequence shown here is derived from an EMBL/GenBank/DDBJ whole genome shotgun (WGS) entry which is preliminary data.</text>
</comment>
<dbReference type="InterPro" id="IPR036397">
    <property type="entry name" value="RNaseH_sf"/>
</dbReference>
<dbReference type="Pfam" id="PF01498">
    <property type="entry name" value="HTH_Tnp_Tc3_2"/>
    <property type="match status" value="1"/>
</dbReference>
<accession>A0A9D4TBW9</accession>
<keyword evidence="3" id="KW-1185">Reference proteome</keyword>
<dbReference type="AlphaFoldDB" id="A0A9D4TBW9"/>
<dbReference type="GO" id="GO:0006313">
    <property type="term" value="P:DNA transposition"/>
    <property type="evidence" value="ECO:0007669"/>
    <property type="project" value="InterPro"/>
</dbReference>
<reference evidence="2" key="2">
    <citation type="submission" date="2021-09" db="EMBL/GenBank/DDBJ databases">
        <authorList>
            <person name="Jia N."/>
            <person name="Wang J."/>
            <person name="Shi W."/>
            <person name="Du L."/>
            <person name="Sun Y."/>
            <person name="Zhan W."/>
            <person name="Jiang J."/>
            <person name="Wang Q."/>
            <person name="Zhang B."/>
            <person name="Ji P."/>
            <person name="Sakyi L.B."/>
            <person name="Cui X."/>
            <person name="Yuan T."/>
            <person name="Jiang B."/>
            <person name="Yang W."/>
            <person name="Lam T.T.-Y."/>
            <person name="Chang Q."/>
            <person name="Ding S."/>
            <person name="Wang X."/>
            <person name="Zhu J."/>
            <person name="Ruan X."/>
            <person name="Zhao L."/>
            <person name="Wei J."/>
            <person name="Que T."/>
            <person name="Du C."/>
            <person name="Cheng J."/>
            <person name="Dai P."/>
            <person name="Han X."/>
            <person name="Huang E."/>
            <person name="Gao Y."/>
            <person name="Liu J."/>
            <person name="Shao H."/>
            <person name="Ye R."/>
            <person name="Li L."/>
            <person name="Wei W."/>
            <person name="Wang X."/>
            <person name="Wang C."/>
            <person name="Huo Q."/>
            <person name="Li W."/>
            <person name="Guo W."/>
            <person name="Chen H."/>
            <person name="Chen S."/>
            <person name="Zhou L."/>
            <person name="Zhou L."/>
            <person name="Ni X."/>
            <person name="Tian J."/>
            <person name="Zhou Y."/>
            <person name="Sheng Y."/>
            <person name="Liu T."/>
            <person name="Pan Y."/>
            <person name="Xia L."/>
            <person name="Li J."/>
            <person name="Zhao F."/>
            <person name="Cao W."/>
        </authorList>
    </citation>
    <scope>NUCLEOTIDE SEQUENCE</scope>
    <source>
        <strain evidence="2">Rsan-2018</strain>
        <tissue evidence="2">Larvae</tissue>
    </source>
</reference>
<evidence type="ECO:0000313" key="2">
    <source>
        <dbReference type="EMBL" id="KAH7984580.1"/>
    </source>
</evidence>
<dbReference type="EMBL" id="JABSTV010001245">
    <property type="protein sequence ID" value="KAH7984580.1"/>
    <property type="molecule type" value="Genomic_DNA"/>
</dbReference>
<name>A0A9D4TBW9_RHISA</name>
<dbReference type="InterPro" id="IPR002492">
    <property type="entry name" value="Transposase_Tc1-like"/>
</dbReference>
<evidence type="ECO:0000313" key="3">
    <source>
        <dbReference type="Proteomes" id="UP000821837"/>
    </source>
</evidence>
<organism evidence="2 3">
    <name type="scientific">Rhipicephalus sanguineus</name>
    <name type="common">Brown dog tick</name>
    <name type="synonym">Ixodes sanguineus</name>
    <dbReference type="NCBI Taxonomy" id="34632"/>
    <lineage>
        <taxon>Eukaryota</taxon>
        <taxon>Metazoa</taxon>
        <taxon>Ecdysozoa</taxon>
        <taxon>Arthropoda</taxon>
        <taxon>Chelicerata</taxon>
        <taxon>Arachnida</taxon>
        <taxon>Acari</taxon>
        <taxon>Parasitiformes</taxon>
        <taxon>Ixodida</taxon>
        <taxon>Ixodoidea</taxon>
        <taxon>Ixodidae</taxon>
        <taxon>Rhipicephalinae</taxon>
        <taxon>Rhipicephalus</taxon>
        <taxon>Rhipicephalus</taxon>
    </lineage>
</organism>
<dbReference type="GO" id="GO:0015074">
    <property type="term" value="P:DNA integration"/>
    <property type="evidence" value="ECO:0007669"/>
    <property type="project" value="InterPro"/>
</dbReference>
<evidence type="ECO:0000259" key="1">
    <source>
        <dbReference type="Pfam" id="PF01498"/>
    </source>
</evidence>